<evidence type="ECO:0000313" key="3">
    <source>
        <dbReference type="EMBL" id="KAF9491233.1"/>
    </source>
</evidence>
<feature type="domain" description="DUF6699" evidence="2">
    <location>
        <begin position="295"/>
        <end position="399"/>
    </location>
</feature>
<evidence type="ECO:0000259" key="2">
    <source>
        <dbReference type="Pfam" id="PF20415"/>
    </source>
</evidence>
<dbReference type="OrthoDB" id="3172906at2759"/>
<proteinExistence type="predicted"/>
<accession>A0A9P5ZQB9</accession>
<dbReference type="EMBL" id="MU154624">
    <property type="protein sequence ID" value="KAF9491233.1"/>
    <property type="molecule type" value="Genomic_DNA"/>
</dbReference>
<dbReference type="Proteomes" id="UP000807025">
    <property type="component" value="Unassembled WGS sequence"/>
</dbReference>
<comment type="caution">
    <text evidence="3">The sequence shown here is derived from an EMBL/GenBank/DDBJ whole genome shotgun (WGS) entry which is preliminary data.</text>
</comment>
<organism evidence="3 4">
    <name type="scientific">Pleurotus eryngii</name>
    <name type="common">Boletus of the steppes</name>
    <dbReference type="NCBI Taxonomy" id="5323"/>
    <lineage>
        <taxon>Eukaryota</taxon>
        <taxon>Fungi</taxon>
        <taxon>Dikarya</taxon>
        <taxon>Basidiomycota</taxon>
        <taxon>Agaricomycotina</taxon>
        <taxon>Agaricomycetes</taxon>
        <taxon>Agaricomycetidae</taxon>
        <taxon>Agaricales</taxon>
        <taxon>Pleurotineae</taxon>
        <taxon>Pleurotaceae</taxon>
        <taxon>Pleurotus</taxon>
    </lineage>
</organism>
<sequence>MSLAPLAVPLVLARYPLPCTRWATHAPQPSPVQVWRQVSACPTRNPIQAVNGVTFEVKTAGRSEGEREYRLTGVYRRYPCEQTLTSRIRMTHQKGRPAITNCCLQPAGLRGCRQLKIVGLGPGTQATYKNPPLLPSPAFLPPSNHHHPSFPLNQTPQPPSPAQETAIQAHLKTRLGHRILALSLVLVDWDKNAEIVVNIKSDTLEPVHLHPPAMEVQNASALRHSTFTSAPPTTSPPVVHHKSPYSCIPLPSQIDHHHRPIIIHPALHYRNTDRLELDLLNPSEFPARLMRRGCALEPATNPPLPSISLLIPSFPWPITVHASSTWRGRPAVTALDIFAALDRVLHLPASEDVVPGGLMGSGRRQNWQTSQLDARNEPRVFQRLEYLRGRRKFVGISNSTMDSDTMVVHIE</sequence>
<protein>
    <recommendedName>
        <fullName evidence="2">DUF6699 domain-containing protein</fullName>
    </recommendedName>
</protein>
<gene>
    <name evidence="3" type="ORF">BDN71DRAFT_1498167</name>
</gene>
<name>A0A9P5ZQB9_PLEER</name>
<dbReference type="Pfam" id="PF20415">
    <property type="entry name" value="DUF6699"/>
    <property type="match status" value="1"/>
</dbReference>
<keyword evidence="4" id="KW-1185">Reference proteome</keyword>
<dbReference type="AlphaFoldDB" id="A0A9P5ZQB9"/>
<feature type="region of interest" description="Disordered" evidence="1">
    <location>
        <begin position="137"/>
        <end position="163"/>
    </location>
</feature>
<reference evidence="3" key="1">
    <citation type="submission" date="2020-11" db="EMBL/GenBank/DDBJ databases">
        <authorList>
            <consortium name="DOE Joint Genome Institute"/>
            <person name="Ahrendt S."/>
            <person name="Riley R."/>
            <person name="Andreopoulos W."/>
            <person name="Labutti K."/>
            <person name="Pangilinan J."/>
            <person name="Ruiz-Duenas F.J."/>
            <person name="Barrasa J.M."/>
            <person name="Sanchez-Garcia M."/>
            <person name="Camarero S."/>
            <person name="Miyauchi S."/>
            <person name="Serrano A."/>
            <person name="Linde D."/>
            <person name="Babiker R."/>
            <person name="Drula E."/>
            <person name="Ayuso-Fernandez I."/>
            <person name="Pacheco R."/>
            <person name="Padilla G."/>
            <person name="Ferreira P."/>
            <person name="Barriuso J."/>
            <person name="Kellner H."/>
            <person name="Castanera R."/>
            <person name="Alfaro M."/>
            <person name="Ramirez L."/>
            <person name="Pisabarro A.G."/>
            <person name="Kuo A."/>
            <person name="Tritt A."/>
            <person name="Lipzen A."/>
            <person name="He G."/>
            <person name="Yan M."/>
            <person name="Ng V."/>
            <person name="Cullen D."/>
            <person name="Martin F."/>
            <person name="Rosso M.-N."/>
            <person name="Henrissat B."/>
            <person name="Hibbett D."/>
            <person name="Martinez A.T."/>
            <person name="Grigoriev I.V."/>
        </authorList>
    </citation>
    <scope>NUCLEOTIDE SEQUENCE</scope>
    <source>
        <strain evidence="3">ATCC 90797</strain>
    </source>
</reference>
<evidence type="ECO:0000256" key="1">
    <source>
        <dbReference type="SAM" id="MobiDB-lite"/>
    </source>
</evidence>
<evidence type="ECO:0000313" key="4">
    <source>
        <dbReference type="Proteomes" id="UP000807025"/>
    </source>
</evidence>
<dbReference type="InterPro" id="IPR046522">
    <property type="entry name" value="DUF6699"/>
</dbReference>